<name>A0A443JRC2_9RHOB</name>
<dbReference type="AlphaFoldDB" id="A0A443JRC2"/>
<gene>
    <name evidence="1" type="ORF">D2T30_05330</name>
</gene>
<dbReference type="SUPFAM" id="SSF53850">
    <property type="entry name" value="Periplasmic binding protein-like II"/>
    <property type="match status" value="1"/>
</dbReference>
<accession>A0A443JRC2</accession>
<evidence type="ECO:0008006" key="3">
    <source>
        <dbReference type="Google" id="ProtNLM"/>
    </source>
</evidence>
<dbReference type="Proteomes" id="UP000284476">
    <property type="component" value="Unassembled WGS sequence"/>
</dbReference>
<comment type="caution">
    <text evidence="1">The sequence shown here is derived from an EMBL/GenBank/DDBJ whole genome shotgun (WGS) entry which is preliminary data.</text>
</comment>
<dbReference type="Gene3D" id="3.40.190.10">
    <property type="entry name" value="Periplasmic binding protein-like II"/>
    <property type="match status" value="1"/>
</dbReference>
<reference evidence="1 2" key="2">
    <citation type="submission" date="2019-01" db="EMBL/GenBank/DDBJ databases">
        <authorList>
            <person name="Li Y."/>
        </authorList>
    </citation>
    <scope>NUCLEOTIDE SEQUENCE [LARGE SCALE GENOMIC DNA]</scope>
    <source>
        <strain evidence="1 2">SK2B-1</strain>
    </source>
</reference>
<reference evidence="1 2" key="1">
    <citation type="submission" date="2019-01" db="EMBL/GenBank/DDBJ databases">
        <title>Sinorhodobacter populi sp. nov. isolated from the symptomatic bark tissue of Populus euramericana canker.</title>
        <authorList>
            <person name="Xu G."/>
        </authorList>
    </citation>
    <scope>NUCLEOTIDE SEQUENCE [LARGE SCALE GENOMIC DNA]</scope>
    <source>
        <strain evidence="1 2">SK2B-1</strain>
    </source>
</reference>
<sequence length="60" mass="6297">MIEAARLGQGIAYVPELSARTDIAAGTLVPLLADWRSPFPGDLRLIPRQPPCAAGAAGFH</sequence>
<protein>
    <recommendedName>
        <fullName evidence="3">LysR substrate-binding domain-containing protein</fullName>
    </recommendedName>
</protein>
<evidence type="ECO:0000313" key="1">
    <source>
        <dbReference type="EMBL" id="RWR23048.1"/>
    </source>
</evidence>
<proteinExistence type="predicted"/>
<evidence type="ECO:0000313" key="2">
    <source>
        <dbReference type="Proteomes" id="UP000284476"/>
    </source>
</evidence>
<dbReference type="EMBL" id="SAUZ01000004">
    <property type="protein sequence ID" value="RWR23048.1"/>
    <property type="molecule type" value="Genomic_DNA"/>
</dbReference>
<organism evidence="1 2">
    <name type="scientific">Paenirhodobacter populi</name>
    <dbReference type="NCBI Taxonomy" id="2306993"/>
    <lineage>
        <taxon>Bacteria</taxon>
        <taxon>Pseudomonadati</taxon>
        <taxon>Pseudomonadota</taxon>
        <taxon>Alphaproteobacteria</taxon>
        <taxon>Rhodobacterales</taxon>
        <taxon>Rhodobacter group</taxon>
        <taxon>Paenirhodobacter</taxon>
    </lineage>
</organism>